<evidence type="ECO:0000313" key="2">
    <source>
        <dbReference type="EMBL" id="MFC5134862.1"/>
    </source>
</evidence>
<accession>A0ABD5QRE8</accession>
<dbReference type="AlphaFoldDB" id="A0ABD5QRE8"/>
<sequence>MSHDSGKLYAGVEIGETVYDEDGRALGTVRGVDDDGFYVLAPEDAPETSLTEARELTGRDYIMWRCWECGEMGKIEGALPANCPECDAPREELYYWAED</sequence>
<dbReference type="SUPFAM" id="SSF57802">
    <property type="entry name" value="Rubredoxin-like"/>
    <property type="match status" value="1"/>
</dbReference>
<dbReference type="RefSeq" id="WP_122105052.1">
    <property type="nucleotide sequence ID" value="NZ_JBHSKV010000013.1"/>
</dbReference>
<evidence type="ECO:0000313" key="3">
    <source>
        <dbReference type="Proteomes" id="UP001596145"/>
    </source>
</evidence>
<reference evidence="2 3" key="1">
    <citation type="journal article" date="2019" name="Int. J. Syst. Evol. Microbiol.">
        <title>The Global Catalogue of Microorganisms (GCM) 10K type strain sequencing project: providing services to taxonomists for standard genome sequencing and annotation.</title>
        <authorList>
            <consortium name="The Broad Institute Genomics Platform"/>
            <consortium name="The Broad Institute Genome Sequencing Center for Infectious Disease"/>
            <person name="Wu L."/>
            <person name="Ma J."/>
        </authorList>
    </citation>
    <scope>NUCLEOTIDE SEQUENCE [LARGE SCALE GENOMIC DNA]</scope>
    <source>
        <strain evidence="2 3">CGMCC 1.16026</strain>
    </source>
</reference>
<proteinExistence type="predicted"/>
<dbReference type="InterPro" id="IPR055554">
    <property type="entry name" value="DUF7130"/>
</dbReference>
<gene>
    <name evidence="2" type="ORF">ACFPJA_09080</name>
</gene>
<dbReference type="EMBL" id="JBHSKV010000013">
    <property type="protein sequence ID" value="MFC5134862.1"/>
    <property type="molecule type" value="Genomic_DNA"/>
</dbReference>
<feature type="domain" description="DUF7130" evidence="1">
    <location>
        <begin position="14"/>
        <end position="99"/>
    </location>
</feature>
<protein>
    <recommendedName>
        <fullName evidence="1">DUF7130 domain-containing protein</fullName>
    </recommendedName>
</protein>
<keyword evidence="3" id="KW-1185">Reference proteome</keyword>
<organism evidence="2 3">
    <name type="scientific">Halorubrum glutamatedens</name>
    <dbReference type="NCBI Taxonomy" id="2707018"/>
    <lineage>
        <taxon>Archaea</taxon>
        <taxon>Methanobacteriati</taxon>
        <taxon>Methanobacteriota</taxon>
        <taxon>Stenosarchaea group</taxon>
        <taxon>Halobacteria</taxon>
        <taxon>Halobacteriales</taxon>
        <taxon>Haloferacaceae</taxon>
        <taxon>Halorubrum</taxon>
    </lineage>
</organism>
<dbReference type="Proteomes" id="UP001596145">
    <property type="component" value="Unassembled WGS sequence"/>
</dbReference>
<dbReference type="Pfam" id="PF23458">
    <property type="entry name" value="DUF7130"/>
    <property type="match status" value="1"/>
</dbReference>
<comment type="caution">
    <text evidence="2">The sequence shown here is derived from an EMBL/GenBank/DDBJ whole genome shotgun (WGS) entry which is preliminary data.</text>
</comment>
<evidence type="ECO:0000259" key="1">
    <source>
        <dbReference type="Pfam" id="PF23458"/>
    </source>
</evidence>
<name>A0ABD5QRE8_9EURY</name>